<evidence type="ECO:0000313" key="1">
    <source>
        <dbReference type="EMBL" id="BCZ46978.1"/>
    </source>
</evidence>
<sequence length="226" mass="26766">MNEINIVMDNGINVFLNTLSQKQIEIEVYYKYSSLFKEIINDIYLNYPTKQSILNTLVEVCLNFEHSIFCVVNGFYENSMDSLRKSIELVVFGIYFDKHPGLYTTWLSGRSEFGFKQKLNEIYTFSELGRWANLSFFNSLNDDIYRLFQELSSYTHSNPTKWQQSQRYTNHLEFLSDSFDIWFNDYKIVIEYSTTLLLLYLPEIVNQASSVLIDHARFEDIMNNIL</sequence>
<accession>A0ABN6IZP8</accession>
<reference evidence="2" key="1">
    <citation type="submission" date="2021-07" db="EMBL/GenBank/DDBJ databases">
        <title>Complete genome sequencing of a Clostridium isolate.</title>
        <authorList>
            <person name="Ueki A."/>
            <person name="Tonouchi A."/>
        </authorList>
    </citation>
    <scope>NUCLEOTIDE SEQUENCE [LARGE SCALE GENOMIC DNA]</scope>
    <source>
        <strain evidence="2">C5S11</strain>
    </source>
</reference>
<dbReference type="Proteomes" id="UP000824633">
    <property type="component" value="Chromosome"/>
</dbReference>
<protein>
    <submittedName>
        <fullName evidence="1">Uncharacterized protein</fullName>
    </submittedName>
</protein>
<keyword evidence="2" id="KW-1185">Reference proteome</keyword>
<evidence type="ECO:0000313" key="2">
    <source>
        <dbReference type="Proteomes" id="UP000824633"/>
    </source>
</evidence>
<gene>
    <name evidence="1" type="ORF">psyc5s11_30450</name>
</gene>
<dbReference type="EMBL" id="AP024849">
    <property type="protein sequence ID" value="BCZ46978.1"/>
    <property type="molecule type" value="Genomic_DNA"/>
</dbReference>
<dbReference type="RefSeq" id="WP_224033373.1">
    <property type="nucleotide sequence ID" value="NZ_AP024849.1"/>
</dbReference>
<proteinExistence type="predicted"/>
<name>A0ABN6IZP8_9CLOT</name>
<organism evidence="1 2">
    <name type="scientific">Clostridium gelidum</name>
    <dbReference type="NCBI Taxonomy" id="704125"/>
    <lineage>
        <taxon>Bacteria</taxon>
        <taxon>Bacillati</taxon>
        <taxon>Bacillota</taxon>
        <taxon>Clostridia</taxon>
        <taxon>Eubacteriales</taxon>
        <taxon>Clostridiaceae</taxon>
        <taxon>Clostridium</taxon>
    </lineage>
</organism>